<evidence type="ECO:0000256" key="3">
    <source>
        <dbReference type="ARBA" id="ARBA00023163"/>
    </source>
</evidence>
<dbReference type="GO" id="GO:0000976">
    <property type="term" value="F:transcription cis-regulatory region binding"/>
    <property type="evidence" value="ECO:0007669"/>
    <property type="project" value="TreeGrafter"/>
</dbReference>
<dbReference type="Gene3D" id="1.10.357.10">
    <property type="entry name" value="Tetracycline Repressor, domain 2"/>
    <property type="match status" value="1"/>
</dbReference>
<gene>
    <name evidence="6" type="ORF">EI42_03239</name>
</gene>
<reference evidence="6 7" key="1">
    <citation type="submission" date="2018-06" db="EMBL/GenBank/DDBJ databases">
        <title>Genomic Encyclopedia of Archaeal and Bacterial Type Strains, Phase II (KMG-II): from individual species to whole genera.</title>
        <authorList>
            <person name="Goeker M."/>
        </authorList>
    </citation>
    <scope>NUCLEOTIDE SEQUENCE [LARGE SCALE GENOMIC DNA]</scope>
    <source>
        <strain evidence="6 7">ATCC BAA-1881</strain>
    </source>
</reference>
<dbReference type="AlphaFoldDB" id="A0A326UEM8"/>
<evidence type="ECO:0000313" key="7">
    <source>
        <dbReference type="Proteomes" id="UP000248806"/>
    </source>
</evidence>
<dbReference type="PANTHER" id="PTHR30055:SF234">
    <property type="entry name" value="HTH-TYPE TRANSCRIPTIONAL REGULATOR BETI"/>
    <property type="match status" value="1"/>
</dbReference>
<dbReference type="InterPro" id="IPR050109">
    <property type="entry name" value="HTH-type_TetR-like_transc_reg"/>
</dbReference>
<accession>A0A326UEM8</accession>
<dbReference type="Pfam" id="PF00440">
    <property type="entry name" value="TetR_N"/>
    <property type="match status" value="1"/>
</dbReference>
<feature type="domain" description="HTH tetR-type" evidence="5">
    <location>
        <begin position="10"/>
        <end position="70"/>
    </location>
</feature>
<sequence length="207" mass="23769">MSGLRERNKQEKLRRIQQAAWHLFMQQGFEATTTRQVAALAQVGSGTLFLYAKDKQDLLLLAYNEMLEETIEQAFRLLPPEGSVLDTLVCLFQSFFRLYQQHPENARVYVQVIALQAQAQRYREQALQQIERFGQQLAELLTQFQHKGALAPDVSVEQASKNFFALYFAILCQWLSGQLPFEEAQGAALRQAFALQLRGMEPQGEKR</sequence>
<dbReference type="SUPFAM" id="SSF46689">
    <property type="entry name" value="Homeodomain-like"/>
    <property type="match status" value="1"/>
</dbReference>
<organism evidence="6 7">
    <name type="scientific">Thermosporothrix hazakensis</name>
    <dbReference type="NCBI Taxonomy" id="644383"/>
    <lineage>
        <taxon>Bacteria</taxon>
        <taxon>Bacillati</taxon>
        <taxon>Chloroflexota</taxon>
        <taxon>Ktedonobacteria</taxon>
        <taxon>Ktedonobacterales</taxon>
        <taxon>Thermosporotrichaceae</taxon>
        <taxon>Thermosporothrix</taxon>
    </lineage>
</organism>
<protein>
    <submittedName>
        <fullName evidence="6">TetR family transcriptional regulator</fullName>
    </submittedName>
</protein>
<proteinExistence type="predicted"/>
<dbReference type="InterPro" id="IPR036271">
    <property type="entry name" value="Tet_transcr_reg_TetR-rel_C_sf"/>
</dbReference>
<dbReference type="OrthoDB" id="268339at2"/>
<evidence type="ECO:0000256" key="4">
    <source>
        <dbReference type="PROSITE-ProRule" id="PRU00335"/>
    </source>
</evidence>
<comment type="caution">
    <text evidence="6">The sequence shown here is derived from an EMBL/GenBank/DDBJ whole genome shotgun (WGS) entry which is preliminary data.</text>
</comment>
<dbReference type="InterPro" id="IPR001647">
    <property type="entry name" value="HTH_TetR"/>
</dbReference>
<evidence type="ECO:0000256" key="2">
    <source>
        <dbReference type="ARBA" id="ARBA00023125"/>
    </source>
</evidence>
<keyword evidence="7" id="KW-1185">Reference proteome</keyword>
<evidence type="ECO:0000256" key="1">
    <source>
        <dbReference type="ARBA" id="ARBA00023015"/>
    </source>
</evidence>
<dbReference type="Proteomes" id="UP000248806">
    <property type="component" value="Unassembled WGS sequence"/>
</dbReference>
<dbReference type="PANTHER" id="PTHR30055">
    <property type="entry name" value="HTH-TYPE TRANSCRIPTIONAL REGULATOR RUTR"/>
    <property type="match status" value="1"/>
</dbReference>
<keyword evidence="3" id="KW-0804">Transcription</keyword>
<dbReference type="EMBL" id="QKUF01000010">
    <property type="protein sequence ID" value="PZW28485.1"/>
    <property type="molecule type" value="Genomic_DNA"/>
</dbReference>
<dbReference type="PROSITE" id="PS50977">
    <property type="entry name" value="HTH_TETR_2"/>
    <property type="match status" value="1"/>
</dbReference>
<feature type="DNA-binding region" description="H-T-H motif" evidence="4">
    <location>
        <begin position="33"/>
        <end position="52"/>
    </location>
</feature>
<name>A0A326UEM8_THEHA</name>
<dbReference type="InterPro" id="IPR009057">
    <property type="entry name" value="Homeodomain-like_sf"/>
</dbReference>
<evidence type="ECO:0000259" key="5">
    <source>
        <dbReference type="PROSITE" id="PS50977"/>
    </source>
</evidence>
<dbReference type="SUPFAM" id="SSF48498">
    <property type="entry name" value="Tetracyclin repressor-like, C-terminal domain"/>
    <property type="match status" value="1"/>
</dbReference>
<dbReference type="GO" id="GO:0003700">
    <property type="term" value="F:DNA-binding transcription factor activity"/>
    <property type="evidence" value="ECO:0007669"/>
    <property type="project" value="TreeGrafter"/>
</dbReference>
<keyword evidence="1" id="KW-0805">Transcription regulation</keyword>
<evidence type="ECO:0000313" key="6">
    <source>
        <dbReference type="EMBL" id="PZW28485.1"/>
    </source>
</evidence>
<keyword evidence="2 4" id="KW-0238">DNA-binding</keyword>
<dbReference type="RefSeq" id="WP_111323618.1">
    <property type="nucleotide sequence ID" value="NZ_BIFX01000001.1"/>
</dbReference>